<name>A0A6M3KPK8_9ZZZZ</name>
<gene>
    <name evidence="2" type="ORF">MM415A00259_0015</name>
    <name evidence="1" type="ORF">MM415B00452_0053</name>
</gene>
<organism evidence="2">
    <name type="scientific">viral metagenome</name>
    <dbReference type="NCBI Taxonomy" id="1070528"/>
    <lineage>
        <taxon>unclassified sequences</taxon>
        <taxon>metagenomes</taxon>
        <taxon>organismal metagenomes</taxon>
    </lineage>
</organism>
<sequence>MSNIKEARRKLQKEIEDSVKSERATQIKVQAQTKELNKTLSEILIKTNEANKSLSNIVDKHIKLIIEIKSLDTERVALLKILANLQSSITQATSELHAKKTEFENINQSKLNTITLREEESKKIIRESEASLSQIRDERKNNSAEKKHLEKIREQNVFDKLKLNEIIKESQLKLNEATKTNLETKLLIKHNEELIKQNKLIQESYANKDKALQREKVAIDDQKELLKDKEAELNYREATLVKREQKDK</sequence>
<dbReference type="EMBL" id="MT142516">
    <property type="protein sequence ID" value="QJA83690.1"/>
    <property type="molecule type" value="Genomic_DNA"/>
</dbReference>
<dbReference type="AlphaFoldDB" id="A0A6M3KPK8"/>
<evidence type="ECO:0000313" key="1">
    <source>
        <dbReference type="EMBL" id="QJA64952.1"/>
    </source>
</evidence>
<protein>
    <submittedName>
        <fullName evidence="2">Uncharacterized protein</fullName>
    </submittedName>
</protein>
<accession>A0A6M3KPK8</accession>
<evidence type="ECO:0000313" key="2">
    <source>
        <dbReference type="EMBL" id="QJA83690.1"/>
    </source>
</evidence>
<reference evidence="2" key="1">
    <citation type="submission" date="2020-03" db="EMBL/GenBank/DDBJ databases">
        <title>The deep terrestrial virosphere.</title>
        <authorList>
            <person name="Holmfeldt K."/>
            <person name="Nilsson E."/>
            <person name="Simone D."/>
            <person name="Lopez-Fernandez M."/>
            <person name="Wu X."/>
            <person name="de Brujin I."/>
            <person name="Lundin D."/>
            <person name="Andersson A."/>
            <person name="Bertilsson S."/>
            <person name="Dopson M."/>
        </authorList>
    </citation>
    <scope>NUCLEOTIDE SEQUENCE</scope>
    <source>
        <strain evidence="2">MM415A00259</strain>
        <strain evidence="1">MM415B00452</strain>
    </source>
</reference>
<dbReference type="EMBL" id="MT141529">
    <property type="protein sequence ID" value="QJA64952.1"/>
    <property type="molecule type" value="Genomic_DNA"/>
</dbReference>
<proteinExistence type="predicted"/>